<dbReference type="InterPro" id="IPR036390">
    <property type="entry name" value="WH_DNA-bd_sf"/>
</dbReference>
<dbReference type="InterPro" id="IPR036388">
    <property type="entry name" value="WH-like_DNA-bd_sf"/>
</dbReference>
<sequence>MDYDLHAAVPSLEDQITSYLGENPPSSRSQLCEALDVSRTTLGRAIKKLIDAHAVISFKVDDRTGAGRPTTLFTSARLCAYSVGIVISRASFAGVLLNRGGDVLIAQSVPASRPINYLEALDAMGAMLLERAQTRGIITDYISTIGIGLPVPMGSNISHSPHSPYPSRESVIDVISRRWKGKILIDTTARLSALSEALWGAGQGYPSILYVRLSNGIGASLVISYRLSGGDFGFTGELGHMRVPNVHTPCTCGKEGCLETLASIPSLCTQCDVSSLSELATKVNNRDSRTLSILEHAMGAVGACCANAALLINPRAIIVAGELPEAIPQVSDMIAHGLESELIPAMKWHIDVVRAELGPLAGAQAAAYASQTTASSIKKESEGTR</sequence>
<evidence type="ECO:0000256" key="1">
    <source>
        <dbReference type="ARBA" id="ARBA00006479"/>
    </source>
</evidence>
<dbReference type="Pfam" id="PF00480">
    <property type="entry name" value="ROK"/>
    <property type="match status" value="1"/>
</dbReference>
<dbReference type="InterPro" id="IPR043129">
    <property type="entry name" value="ATPase_NBD"/>
</dbReference>
<organism evidence="2">
    <name type="scientific">Schaalia odontolytica</name>
    <dbReference type="NCBI Taxonomy" id="1660"/>
    <lineage>
        <taxon>Bacteria</taxon>
        <taxon>Bacillati</taxon>
        <taxon>Actinomycetota</taxon>
        <taxon>Actinomycetes</taxon>
        <taxon>Actinomycetales</taxon>
        <taxon>Actinomycetaceae</taxon>
        <taxon>Schaalia</taxon>
    </lineage>
</organism>
<protein>
    <submittedName>
        <fullName evidence="2">N-acetylglucosamine repressor</fullName>
    </submittedName>
</protein>
<gene>
    <name evidence="2" type="primary">nagC_3</name>
    <name evidence="2" type="ORF">AOLFYP35_01577</name>
</gene>
<dbReference type="SUPFAM" id="SSF53067">
    <property type="entry name" value="Actin-like ATPase domain"/>
    <property type="match status" value="2"/>
</dbReference>
<comment type="similarity">
    <text evidence="1">Belongs to the ROK (NagC/XylR) family.</text>
</comment>
<dbReference type="EMBL" id="CACRSM010000003">
    <property type="protein sequence ID" value="VYT11047.1"/>
    <property type="molecule type" value="Genomic_DNA"/>
</dbReference>
<dbReference type="SUPFAM" id="SSF46785">
    <property type="entry name" value="Winged helix' DNA-binding domain"/>
    <property type="match status" value="1"/>
</dbReference>
<dbReference type="Gene3D" id="1.10.10.10">
    <property type="entry name" value="Winged helix-like DNA-binding domain superfamily/Winged helix DNA-binding domain"/>
    <property type="match status" value="1"/>
</dbReference>
<dbReference type="InterPro" id="IPR000600">
    <property type="entry name" value="ROK"/>
</dbReference>
<reference evidence="2" key="1">
    <citation type="submission" date="2019-11" db="EMBL/GenBank/DDBJ databases">
        <authorList>
            <person name="Feng L."/>
        </authorList>
    </citation>
    <scope>NUCLEOTIDE SEQUENCE</scope>
    <source>
        <strain evidence="2">AodontolyticusLFYP35</strain>
    </source>
</reference>
<dbReference type="PANTHER" id="PTHR18964:SF149">
    <property type="entry name" value="BIFUNCTIONAL UDP-N-ACETYLGLUCOSAMINE 2-EPIMERASE_N-ACETYLMANNOSAMINE KINASE"/>
    <property type="match status" value="1"/>
</dbReference>
<dbReference type="AlphaFoldDB" id="A0A6N2U0I7"/>
<evidence type="ECO:0000313" key="2">
    <source>
        <dbReference type="EMBL" id="VYT11047.1"/>
    </source>
</evidence>
<proteinExistence type="inferred from homology"/>
<name>A0A6N2U0I7_9ACTO</name>
<accession>A0A6N2U0I7</accession>
<dbReference type="PANTHER" id="PTHR18964">
    <property type="entry name" value="ROK (REPRESSOR, ORF, KINASE) FAMILY"/>
    <property type="match status" value="1"/>
</dbReference>
<dbReference type="Gene3D" id="3.30.420.40">
    <property type="match status" value="2"/>
</dbReference>